<reference evidence="2" key="1">
    <citation type="submission" date="2019-10" db="EMBL/GenBank/DDBJ databases">
        <title>Conservation and host-specific expression of non-tandemly repeated heterogenous ribosome RNA gene in arbuscular mycorrhizal fungi.</title>
        <authorList>
            <person name="Maeda T."/>
            <person name="Kobayashi Y."/>
            <person name="Nakagawa T."/>
            <person name="Ezawa T."/>
            <person name="Yamaguchi K."/>
            <person name="Bino T."/>
            <person name="Nishimoto Y."/>
            <person name="Shigenobu S."/>
            <person name="Kawaguchi M."/>
        </authorList>
    </citation>
    <scope>NUCLEOTIDE SEQUENCE</scope>
    <source>
        <strain evidence="2">HR1</strain>
    </source>
</reference>
<evidence type="ECO:0000313" key="2">
    <source>
        <dbReference type="EMBL" id="GES89779.1"/>
    </source>
</evidence>
<dbReference type="AlphaFoldDB" id="A0A8H3QUK8"/>
<protein>
    <submittedName>
        <fullName evidence="2">Protein FAR1-related sequence 5-like</fullName>
    </submittedName>
</protein>
<dbReference type="Proteomes" id="UP000615446">
    <property type="component" value="Unassembled WGS sequence"/>
</dbReference>
<evidence type="ECO:0000313" key="3">
    <source>
        <dbReference type="Proteomes" id="UP000615446"/>
    </source>
</evidence>
<organism evidence="2 3">
    <name type="scientific">Rhizophagus clarus</name>
    <dbReference type="NCBI Taxonomy" id="94130"/>
    <lineage>
        <taxon>Eukaryota</taxon>
        <taxon>Fungi</taxon>
        <taxon>Fungi incertae sedis</taxon>
        <taxon>Mucoromycota</taxon>
        <taxon>Glomeromycotina</taxon>
        <taxon>Glomeromycetes</taxon>
        <taxon>Glomerales</taxon>
        <taxon>Glomeraceae</taxon>
        <taxon>Rhizophagus</taxon>
    </lineage>
</organism>
<dbReference type="InterPro" id="IPR018289">
    <property type="entry name" value="MULE_transposase_dom"/>
</dbReference>
<dbReference type="OrthoDB" id="2398871at2759"/>
<dbReference type="PANTHER" id="PTHR47718">
    <property type="entry name" value="OS01G0519700 PROTEIN"/>
    <property type="match status" value="1"/>
</dbReference>
<comment type="caution">
    <text evidence="2">The sequence shown here is derived from an EMBL/GenBank/DDBJ whole genome shotgun (WGS) entry which is preliminary data.</text>
</comment>
<dbReference type="EMBL" id="BLAL01000191">
    <property type="protein sequence ID" value="GES89779.1"/>
    <property type="molecule type" value="Genomic_DNA"/>
</dbReference>
<accession>A0A8H3QUK8</accession>
<evidence type="ECO:0000259" key="1">
    <source>
        <dbReference type="Pfam" id="PF10551"/>
    </source>
</evidence>
<dbReference type="Pfam" id="PF10551">
    <property type="entry name" value="MULE"/>
    <property type="match status" value="1"/>
</dbReference>
<gene>
    <name evidence="2" type="ORF">RCL2_001665900</name>
</gene>
<feature type="domain" description="MULE transposase" evidence="1">
    <location>
        <begin position="146"/>
        <end position="207"/>
    </location>
</feature>
<proteinExistence type="predicted"/>
<name>A0A8H3QUK8_9GLOM</name>
<sequence>MDIPELNIQESLFSHTTSHKEQVERNDIISQNPESESKVITFPSYLSVSRVFRSWEDVDTIMKAYVLTTFDNLHNHMLFPNIEEYLPKYRCISDNILKEAKFSDQSILDRDLANAIQKFKVKKDVAYDTSHLLKTLIQHKTDDPGWFALVFDETVESYKWILKCTEKVTATKPLVFVTNADLAMDAVILQIYKTTYPIHCIFHISENLPKNIKSKLSDQYEKFHKDYLMRVLYPSHQSWACAFTFKIFTAGIQTTSHVESYNNIIKCELLANNTLCDLANILVAQLENEVQWNHFFEYHTLLICMGITSISQELFPEIDKLMFKYLTPQILSSEHMKISQCLYFVPNKVEPNIIEDSDIDVVNGFVEDLYNVKQIRLKSMIAEVSEENIQET</sequence>